<protein>
    <submittedName>
        <fullName evidence="1">Uncharacterized protein</fullName>
    </submittedName>
</protein>
<gene>
    <name evidence="1" type="ORF">NKHFGJIK_00017</name>
</gene>
<name>A0A7G9YKK5_9EURY</name>
<organism evidence="1">
    <name type="scientific">Candidatus Methanogaster sp. ANME-2c ERB4</name>
    <dbReference type="NCBI Taxonomy" id="2759911"/>
    <lineage>
        <taxon>Archaea</taxon>
        <taxon>Methanobacteriati</taxon>
        <taxon>Methanobacteriota</taxon>
        <taxon>Stenosarchaea group</taxon>
        <taxon>Methanomicrobia</taxon>
        <taxon>Methanosarcinales</taxon>
        <taxon>ANME-2 cluster</taxon>
        <taxon>Candidatus Methanogasteraceae</taxon>
        <taxon>Candidatus Methanogaster</taxon>
    </lineage>
</organism>
<dbReference type="EMBL" id="MT631353">
    <property type="protein sequence ID" value="QNO48539.1"/>
    <property type="molecule type" value="Genomic_DNA"/>
</dbReference>
<accession>A0A7G9YKK5</accession>
<evidence type="ECO:0000313" key="1">
    <source>
        <dbReference type="EMBL" id="QNO48539.1"/>
    </source>
</evidence>
<dbReference type="AlphaFoldDB" id="A0A7G9YKK5"/>
<sequence>MDHEICVGVSDGTTIRATFSQKVDAFGDTSYSKTALRERLNGTNVRDD</sequence>
<proteinExistence type="predicted"/>
<reference evidence="1" key="1">
    <citation type="submission" date="2020-06" db="EMBL/GenBank/DDBJ databases">
        <title>Unique genomic features of the anaerobic methanotrophic archaea.</title>
        <authorList>
            <person name="Chadwick G.L."/>
            <person name="Skennerton C.T."/>
            <person name="Laso-Perez R."/>
            <person name="Leu A.O."/>
            <person name="Speth D.R."/>
            <person name="Yu H."/>
            <person name="Morgan-Lang C."/>
            <person name="Hatzenpichler R."/>
            <person name="Goudeau D."/>
            <person name="Malmstrom R."/>
            <person name="Brazelton W.J."/>
            <person name="Woyke T."/>
            <person name="Hallam S.J."/>
            <person name="Tyson G.W."/>
            <person name="Wegener G."/>
            <person name="Boetius A."/>
            <person name="Orphan V."/>
        </authorList>
    </citation>
    <scope>NUCLEOTIDE SEQUENCE</scope>
</reference>